<keyword evidence="1" id="KW-0472">Membrane</keyword>
<evidence type="ECO:0000313" key="2">
    <source>
        <dbReference type="EMBL" id="QHT38456.1"/>
    </source>
</evidence>
<protein>
    <submittedName>
        <fullName evidence="2">Uncharacterized protein</fullName>
    </submittedName>
</protein>
<feature type="transmembrane region" description="Helical" evidence="1">
    <location>
        <begin position="20"/>
        <end position="39"/>
    </location>
</feature>
<accession>A0A6C0F9C8</accession>
<reference evidence="2" key="1">
    <citation type="journal article" date="2020" name="Nature">
        <title>Giant virus diversity and host interactions through global metagenomics.</title>
        <authorList>
            <person name="Schulz F."/>
            <person name="Roux S."/>
            <person name="Paez-Espino D."/>
            <person name="Jungbluth S."/>
            <person name="Walsh D.A."/>
            <person name="Denef V.J."/>
            <person name="McMahon K.D."/>
            <person name="Konstantinidis K.T."/>
            <person name="Eloe-Fadrosh E.A."/>
            <person name="Kyrpides N.C."/>
            <person name="Woyke T."/>
        </authorList>
    </citation>
    <scope>NUCLEOTIDE SEQUENCE</scope>
    <source>
        <strain evidence="2">GVMAG-S-ERX556101-89</strain>
    </source>
</reference>
<dbReference type="EMBL" id="MN738830">
    <property type="protein sequence ID" value="QHT38456.1"/>
    <property type="molecule type" value="Genomic_DNA"/>
</dbReference>
<name>A0A6C0F9C8_9ZZZZ</name>
<dbReference type="AlphaFoldDB" id="A0A6C0F9C8"/>
<organism evidence="2">
    <name type="scientific">viral metagenome</name>
    <dbReference type="NCBI Taxonomy" id="1070528"/>
    <lineage>
        <taxon>unclassified sequences</taxon>
        <taxon>metagenomes</taxon>
        <taxon>organismal metagenomes</taxon>
    </lineage>
</organism>
<keyword evidence="1" id="KW-1133">Transmembrane helix</keyword>
<evidence type="ECO:0000256" key="1">
    <source>
        <dbReference type="SAM" id="Phobius"/>
    </source>
</evidence>
<sequence>MDLGLVEEDVKVPLPGLQSYVISASLASIFLSIILLLLVKDVFVFVTKWMWRAFAVGFLYLALLLAVAVRELWRKVEVIRANLNGIADSGDMTALRDYVNKI</sequence>
<keyword evidence="1" id="KW-0812">Transmembrane</keyword>
<feature type="transmembrane region" description="Helical" evidence="1">
    <location>
        <begin position="51"/>
        <end position="69"/>
    </location>
</feature>
<proteinExistence type="predicted"/>